<reference evidence="2" key="1">
    <citation type="submission" date="2021-04" db="EMBL/GenBank/DDBJ databases">
        <title>Phylogenetic analysis of Acidobacteriaceae.</title>
        <authorList>
            <person name="Qiu L."/>
            <person name="Zhang Q."/>
        </authorList>
    </citation>
    <scope>NUCLEOTIDE SEQUENCE</scope>
    <source>
        <strain evidence="2">DSM 25168</strain>
    </source>
</reference>
<keyword evidence="2" id="KW-0121">Carboxypeptidase</keyword>
<dbReference type="GO" id="GO:0004180">
    <property type="term" value="F:carboxypeptidase activity"/>
    <property type="evidence" value="ECO:0007669"/>
    <property type="project" value="UniProtKB-KW"/>
</dbReference>
<dbReference type="Proteomes" id="UP001059380">
    <property type="component" value="Chromosome"/>
</dbReference>
<feature type="signal peptide" evidence="1">
    <location>
        <begin position="1"/>
        <end position="21"/>
    </location>
</feature>
<dbReference type="KEGG" id="orp:MOP44_27315"/>
<keyword evidence="3" id="KW-1185">Reference proteome</keyword>
<sequence>MSGKTILFFFCSALLAATITAQQKHTSKPEGTGIVSGRVFCANTNTPARKASVVLVPADAVDGLGSDGNKGIDFGGNAVETLLDGSFTIPKVAPGVYYVMASAPGYISPLAPLFVPTAEPTNQNAGKKPVISAPRITVQANLPSTVTVGIDRGAAVSGTVLYDDGSPASDVDLQLLVRSKGKWISIPQIPGERASHIGSTDDQGHYRIAGLPPGEYVLDAELTLSTTTFTTDAQGRYVAMSNHIYVADVYSGGTTRTKDAVPFKLTAGDERPGEDIYIPLSKLHTVRGSLIAARDGHLLNGGKVSLLYTDDHSVAYDTNLSKDEETFTLNYVLEGDYILRVDAVSDVEYREVPVPGGFQPTRIESRTVHTYGAIEQPLHVAGEISDAVISVPEQSAQKTGLAQ</sequence>
<dbReference type="Gene3D" id="2.60.40.1120">
    <property type="entry name" value="Carboxypeptidase-like, regulatory domain"/>
    <property type="match status" value="1"/>
</dbReference>
<organism evidence="2 3">
    <name type="scientific">Occallatibacter riparius</name>
    <dbReference type="NCBI Taxonomy" id="1002689"/>
    <lineage>
        <taxon>Bacteria</taxon>
        <taxon>Pseudomonadati</taxon>
        <taxon>Acidobacteriota</taxon>
        <taxon>Terriglobia</taxon>
        <taxon>Terriglobales</taxon>
        <taxon>Acidobacteriaceae</taxon>
        <taxon>Occallatibacter</taxon>
    </lineage>
</organism>
<evidence type="ECO:0000256" key="1">
    <source>
        <dbReference type="SAM" id="SignalP"/>
    </source>
</evidence>
<dbReference type="AlphaFoldDB" id="A0A9J7BNE8"/>
<dbReference type="EMBL" id="CP093313">
    <property type="protein sequence ID" value="UWZ84243.1"/>
    <property type="molecule type" value="Genomic_DNA"/>
</dbReference>
<dbReference type="InterPro" id="IPR013784">
    <property type="entry name" value="Carb-bd-like_fold"/>
</dbReference>
<dbReference type="SUPFAM" id="SSF49452">
    <property type="entry name" value="Starch-binding domain-like"/>
    <property type="match status" value="2"/>
</dbReference>
<keyword evidence="2" id="KW-0645">Protease</keyword>
<evidence type="ECO:0000313" key="3">
    <source>
        <dbReference type="Proteomes" id="UP001059380"/>
    </source>
</evidence>
<keyword evidence="2" id="KW-0378">Hydrolase</keyword>
<gene>
    <name evidence="2" type="ORF">MOP44_27315</name>
</gene>
<dbReference type="RefSeq" id="WP_260793748.1">
    <property type="nucleotide sequence ID" value="NZ_CP093313.1"/>
</dbReference>
<name>A0A9J7BNE8_9BACT</name>
<evidence type="ECO:0000313" key="2">
    <source>
        <dbReference type="EMBL" id="UWZ84243.1"/>
    </source>
</evidence>
<feature type="chain" id="PRO_5039887515" evidence="1">
    <location>
        <begin position="22"/>
        <end position="403"/>
    </location>
</feature>
<accession>A0A9J7BNE8</accession>
<keyword evidence="1" id="KW-0732">Signal</keyword>
<protein>
    <submittedName>
        <fullName evidence="2">Carboxypeptidase regulatory-like domain-containing protein</fullName>
    </submittedName>
</protein>
<proteinExistence type="predicted"/>
<dbReference type="GO" id="GO:0030246">
    <property type="term" value="F:carbohydrate binding"/>
    <property type="evidence" value="ECO:0007669"/>
    <property type="project" value="InterPro"/>
</dbReference>